<dbReference type="OrthoDB" id="9768937at2"/>
<keyword evidence="2" id="KW-0808">Transferase</keyword>
<name>W9V649_9GAMM</name>
<dbReference type="InterPro" id="IPR044525">
    <property type="entry name" value="DGDG1/2"/>
</dbReference>
<dbReference type="PANTHER" id="PTHR46132">
    <property type="entry name" value="DIGALACTOSYLDIACYLGLYCEROL SYNTHASE 2, CHLOROPLASTIC"/>
    <property type="match status" value="1"/>
</dbReference>
<evidence type="ECO:0000256" key="3">
    <source>
        <dbReference type="ARBA" id="ARBA00023136"/>
    </source>
</evidence>
<dbReference type="EMBL" id="AONC01000035">
    <property type="protein sequence ID" value="EXJ14824.1"/>
    <property type="molecule type" value="Genomic_DNA"/>
</dbReference>
<dbReference type="PANTHER" id="PTHR46132:SF1">
    <property type="entry name" value="DIGALACTOSYLDIACYLGLYCEROL SYNTHASE 2, CHLOROPLASTIC"/>
    <property type="match status" value="1"/>
</dbReference>
<dbReference type="Gene3D" id="3.40.50.2000">
    <property type="entry name" value="Glycogen Phosphorylase B"/>
    <property type="match status" value="1"/>
</dbReference>
<evidence type="ECO:0000256" key="1">
    <source>
        <dbReference type="ARBA" id="ARBA00004370"/>
    </source>
</evidence>
<dbReference type="eggNOG" id="COG0438">
    <property type="taxonomic scope" value="Bacteria"/>
</dbReference>
<evidence type="ECO:0000313" key="5">
    <source>
        <dbReference type="Proteomes" id="UP000019460"/>
    </source>
</evidence>
<sequence length="377" mass="42493">MLQTVDIVATAALPWRTGTAVLALLRAFYLARCGLDVQLHLPWIPPEQQPALFGEGRIFASEEDQAAHIRSSLPEPGCPGLHLVFYPARYRASLGSILPACSLPRRLRVCDWLILEEPEHLNWTRPWSDYRRVSPRITGILLTNYRYYCAHALPAAPWVADLLERYDRWLTRRHCDDWIVLGNSICGLPNARRFLSSGIHPEFFAHAGRAGGDGGLYFMGKLIWEKGFRELIDLLAADEHPEVDVFGAGRDREAIGDHARARGVGLRFKGLSARPAQDIAPYKIFVNPSRSEGLCTTTAEALGQRKFVILPRDVSNEPYYPFENALIYDSPEGFQACLRFALTHQPAADPLETSLSWESAIDRLLENRWPPDRSEPL</sequence>
<keyword evidence="3" id="KW-0472">Membrane</keyword>
<reference evidence="4 5" key="1">
    <citation type="submission" date="2012-11" db="EMBL/GenBank/DDBJ databases">
        <title>Genome assembly of Thiorhodococcus sp. AK35.</title>
        <authorList>
            <person name="Nupur N."/>
            <person name="Khatri I."/>
            <person name="Subramanian S."/>
            <person name="Pinnaka A."/>
        </authorList>
    </citation>
    <scope>NUCLEOTIDE SEQUENCE [LARGE SCALE GENOMIC DNA]</scope>
    <source>
        <strain evidence="4 5">AK35</strain>
    </source>
</reference>
<dbReference type="Proteomes" id="UP000019460">
    <property type="component" value="Unassembled WGS sequence"/>
</dbReference>
<dbReference type="STRING" id="1249627.D779_2030"/>
<organism evidence="4 5">
    <name type="scientific">Imhoffiella purpurea</name>
    <dbReference type="NCBI Taxonomy" id="1249627"/>
    <lineage>
        <taxon>Bacteria</taxon>
        <taxon>Pseudomonadati</taxon>
        <taxon>Pseudomonadota</taxon>
        <taxon>Gammaproteobacteria</taxon>
        <taxon>Chromatiales</taxon>
        <taxon>Chromatiaceae</taxon>
        <taxon>Imhoffiella</taxon>
    </lineage>
</organism>
<evidence type="ECO:0000313" key="4">
    <source>
        <dbReference type="EMBL" id="EXJ14824.1"/>
    </source>
</evidence>
<gene>
    <name evidence="4" type="ORF">D779_2030</name>
</gene>
<dbReference type="GO" id="GO:0046481">
    <property type="term" value="F:digalactosyldiacylglycerol synthase activity"/>
    <property type="evidence" value="ECO:0007669"/>
    <property type="project" value="InterPro"/>
</dbReference>
<keyword evidence="5" id="KW-1185">Reference proteome</keyword>
<comment type="subcellular location">
    <subcellularLocation>
        <location evidence="1">Membrane</location>
    </subcellularLocation>
</comment>
<accession>W9V649</accession>
<dbReference type="RefSeq" id="WP_043754007.1">
    <property type="nucleotide sequence ID" value="NZ_AONC01000035.1"/>
</dbReference>
<protein>
    <submittedName>
        <fullName evidence="4">Digalactosyldiacylglycerol synthase like protein</fullName>
    </submittedName>
</protein>
<evidence type="ECO:0000256" key="2">
    <source>
        <dbReference type="ARBA" id="ARBA00022679"/>
    </source>
</evidence>
<proteinExistence type="predicted"/>
<comment type="caution">
    <text evidence="4">The sequence shown here is derived from an EMBL/GenBank/DDBJ whole genome shotgun (WGS) entry which is preliminary data.</text>
</comment>
<dbReference type="SUPFAM" id="SSF53756">
    <property type="entry name" value="UDP-Glycosyltransferase/glycogen phosphorylase"/>
    <property type="match status" value="1"/>
</dbReference>
<dbReference type="GO" id="GO:0016020">
    <property type="term" value="C:membrane"/>
    <property type="evidence" value="ECO:0007669"/>
    <property type="project" value="UniProtKB-SubCell"/>
</dbReference>
<dbReference type="AlphaFoldDB" id="W9V649"/>